<reference evidence="5" key="1">
    <citation type="submission" date="2025-08" db="UniProtKB">
        <authorList>
            <consortium name="RefSeq"/>
        </authorList>
    </citation>
    <scope>IDENTIFICATION</scope>
    <source>
        <tissue evidence="5">Muscle</tissue>
    </source>
</reference>
<feature type="disulfide bond" evidence="2">
    <location>
        <begin position="416"/>
        <end position="428"/>
    </location>
</feature>
<feature type="disulfide bond" evidence="2">
    <location>
        <begin position="356"/>
        <end position="371"/>
    </location>
</feature>
<dbReference type="PROSITE" id="PS01209">
    <property type="entry name" value="LDLRA_1"/>
    <property type="match status" value="2"/>
</dbReference>
<evidence type="ECO:0000313" key="5">
    <source>
        <dbReference type="RefSeq" id="XP_022248278.1"/>
    </source>
</evidence>
<feature type="disulfide bond" evidence="2">
    <location>
        <begin position="376"/>
        <end position="388"/>
    </location>
</feature>
<name>A0ABM1SXC2_LIMPO</name>
<sequence length="506" mass="56473">MVKVKFVIDLMVKVKFVIDLMVKVKFVIDLMVKVKFVIDLTVKVKFVIDLMVKVKFVIDVMVKVLVTYTLQTTASSVRSTTSSKNGLLSSPVNLRSTCKSSFVCLLFIPNSYCNWNSELCSCRPFHVQFNDTMCIPPTLLGFGCAIDAQCRVKVKNSRCVNGLCECLPNYIPFRRDRCLSEAKVGEYCLNHEQCRLSDKYAYCNWTIPHVYGKCQCPSGFFFTNDGRCLPHLGKKCKTSKDCEEATPGAYCKKHKKTAICECRHGLRSSSNRLRCETNKGQVIGEREKTPNTLATSLGKHCNKAAECQARDPYSTCINETCQCVRHASSCNAHKTGCHQNTFQCRNGQCVSWFFVCDGQRNCIDGSDEDECISYNCPKEAFQCNNGSCISRSLVCNGKWECPDGSDEARCYKGITCDKYSFQCASGQCLPQYILCNAVTDCNDGSDELETMCFKGEDCPSESFQCNSGQCRSTAILCSGLDGCGDNSDEDRCEVCYCEKPEDGART</sequence>
<evidence type="ECO:0000259" key="3">
    <source>
        <dbReference type="Pfam" id="PF01683"/>
    </source>
</evidence>
<evidence type="ECO:0000313" key="4">
    <source>
        <dbReference type="Proteomes" id="UP000694941"/>
    </source>
</evidence>
<feature type="disulfide bond" evidence="2">
    <location>
        <begin position="458"/>
        <end position="470"/>
    </location>
</feature>
<dbReference type="CDD" id="cd00112">
    <property type="entry name" value="LDLa"/>
    <property type="match status" value="4"/>
</dbReference>
<dbReference type="RefSeq" id="XP_022248278.1">
    <property type="nucleotide sequence ID" value="XM_022392570.1"/>
</dbReference>
<feature type="disulfide bond" evidence="2">
    <location>
        <begin position="423"/>
        <end position="441"/>
    </location>
</feature>
<feature type="disulfide bond" evidence="2">
    <location>
        <begin position="337"/>
        <end position="349"/>
    </location>
</feature>
<feature type="disulfide bond" evidence="2">
    <location>
        <begin position="383"/>
        <end position="401"/>
    </location>
</feature>
<keyword evidence="4" id="KW-1185">Reference proteome</keyword>
<feature type="disulfide bond" evidence="2">
    <location>
        <begin position="465"/>
        <end position="483"/>
    </location>
</feature>
<dbReference type="SMART" id="SM00192">
    <property type="entry name" value="LDLa"/>
    <property type="match status" value="4"/>
</dbReference>
<dbReference type="InterPro" id="IPR006149">
    <property type="entry name" value="EB_dom"/>
</dbReference>
<feature type="domain" description="EB" evidence="3">
    <location>
        <begin position="127"/>
        <end position="178"/>
    </location>
</feature>
<dbReference type="Pfam" id="PF01683">
    <property type="entry name" value="EB"/>
    <property type="match status" value="1"/>
</dbReference>
<dbReference type="Gene3D" id="4.10.400.10">
    <property type="entry name" value="Low-density Lipoprotein Receptor"/>
    <property type="match status" value="4"/>
</dbReference>
<organism evidence="4 5">
    <name type="scientific">Limulus polyphemus</name>
    <name type="common">Atlantic horseshoe crab</name>
    <dbReference type="NCBI Taxonomy" id="6850"/>
    <lineage>
        <taxon>Eukaryota</taxon>
        <taxon>Metazoa</taxon>
        <taxon>Ecdysozoa</taxon>
        <taxon>Arthropoda</taxon>
        <taxon>Chelicerata</taxon>
        <taxon>Merostomata</taxon>
        <taxon>Xiphosura</taxon>
        <taxon>Limulidae</taxon>
        <taxon>Limulus</taxon>
    </lineage>
</organism>
<dbReference type="PROSITE" id="PS50068">
    <property type="entry name" value="LDLRA_2"/>
    <property type="match status" value="4"/>
</dbReference>
<dbReference type="PANTHER" id="PTHR39069:SF1">
    <property type="entry name" value="ECDYSONE-INDUCIBLE GENE E1, ISOFORM A"/>
    <property type="match status" value="1"/>
</dbReference>
<dbReference type="InterPro" id="IPR023415">
    <property type="entry name" value="LDLR_class-A_CS"/>
</dbReference>
<accession>A0ABM1SXC2</accession>
<dbReference type="PRINTS" id="PR00261">
    <property type="entry name" value="LDLRECEPTOR"/>
</dbReference>
<proteinExistence type="predicted"/>
<dbReference type="Pfam" id="PF00057">
    <property type="entry name" value="Ldl_recept_a"/>
    <property type="match status" value="3"/>
</dbReference>
<dbReference type="Proteomes" id="UP000694941">
    <property type="component" value="Unplaced"/>
</dbReference>
<feature type="disulfide bond" evidence="2">
    <location>
        <begin position="344"/>
        <end position="362"/>
    </location>
</feature>
<dbReference type="PANTHER" id="PTHR39069">
    <property type="entry name" value="ECDYSONE-INDUCIBLE GENE E1, ISOFORM A"/>
    <property type="match status" value="1"/>
</dbReference>
<dbReference type="InterPro" id="IPR002172">
    <property type="entry name" value="LDrepeatLR_classA_rpt"/>
</dbReference>
<feature type="disulfide bond" evidence="2">
    <location>
        <begin position="477"/>
        <end position="492"/>
    </location>
</feature>
<keyword evidence="1 2" id="KW-1015">Disulfide bond</keyword>
<comment type="caution">
    <text evidence="2">Lacks conserved residue(s) required for the propagation of feature annotation.</text>
</comment>
<feature type="disulfide bond" evidence="2">
    <location>
        <begin position="395"/>
        <end position="410"/>
    </location>
</feature>
<evidence type="ECO:0000256" key="1">
    <source>
        <dbReference type="ARBA" id="ARBA00023157"/>
    </source>
</evidence>
<gene>
    <name evidence="5" type="primary">LOC106464772</name>
</gene>
<protein>
    <submittedName>
        <fullName evidence="5">Sortilin-related receptor-like</fullName>
    </submittedName>
</protein>
<dbReference type="SUPFAM" id="SSF57424">
    <property type="entry name" value="LDL receptor-like module"/>
    <property type="match status" value="4"/>
</dbReference>
<dbReference type="GeneID" id="106464772"/>
<evidence type="ECO:0000256" key="2">
    <source>
        <dbReference type="PROSITE-ProRule" id="PRU00124"/>
    </source>
</evidence>
<dbReference type="InterPro" id="IPR036055">
    <property type="entry name" value="LDL_receptor-like_sf"/>
</dbReference>